<evidence type="ECO:0000313" key="2">
    <source>
        <dbReference type="EMBL" id="KYK55674.1"/>
    </source>
</evidence>
<gene>
    <name evidence="2" type="ORF">DCS_07638</name>
</gene>
<protein>
    <submittedName>
        <fullName evidence="2">Uncharacterized protein</fullName>
    </submittedName>
</protein>
<comment type="caution">
    <text evidence="2">The sequence shown here is derived from an EMBL/GenBank/DDBJ whole genome shotgun (WGS) entry which is preliminary data.</text>
</comment>
<dbReference type="RefSeq" id="XP_040655026.1">
    <property type="nucleotide sequence ID" value="XM_040804922.1"/>
</dbReference>
<reference evidence="2 3" key="1">
    <citation type="journal article" date="2016" name="Sci. Rep.">
        <title>Insights into Adaptations to a Near-Obligate Nematode Endoparasitic Lifestyle from the Finished Genome of Drechmeria coniospora.</title>
        <authorList>
            <person name="Zhang L."/>
            <person name="Zhou Z."/>
            <person name="Guo Q."/>
            <person name="Fokkens L."/>
            <person name="Miskei M."/>
            <person name="Pocsi I."/>
            <person name="Zhang W."/>
            <person name="Chen M."/>
            <person name="Wang L."/>
            <person name="Sun Y."/>
            <person name="Donzelli B.G."/>
            <person name="Gibson D.M."/>
            <person name="Nelson D.R."/>
            <person name="Luo J.G."/>
            <person name="Rep M."/>
            <person name="Liu H."/>
            <person name="Yang S."/>
            <person name="Wang J."/>
            <person name="Krasnoff S.B."/>
            <person name="Xu Y."/>
            <person name="Molnar I."/>
            <person name="Lin M."/>
        </authorList>
    </citation>
    <scope>NUCLEOTIDE SEQUENCE [LARGE SCALE GENOMIC DNA]</scope>
    <source>
        <strain evidence="2 3">ARSEF 6962</strain>
    </source>
</reference>
<organism evidence="2 3">
    <name type="scientific">Drechmeria coniospora</name>
    <name type="common">Nematophagous fungus</name>
    <name type="synonym">Meria coniospora</name>
    <dbReference type="NCBI Taxonomy" id="98403"/>
    <lineage>
        <taxon>Eukaryota</taxon>
        <taxon>Fungi</taxon>
        <taxon>Dikarya</taxon>
        <taxon>Ascomycota</taxon>
        <taxon>Pezizomycotina</taxon>
        <taxon>Sordariomycetes</taxon>
        <taxon>Hypocreomycetidae</taxon>
        <taxon>Hypocreales</taxon>
        <taxon>Ophiocordycipitaceae</taxon>
        <taxon>Drechmeria</taxon>
    </lineage>
</organism>
<dbReference type="EMBL" id="LAYC01000003">
    <property type="protein sequence ID" value="KYK55674.1"/>
    <property type="molecule type" value="Genomic_DNA"/>
</dbReference>
<sequence>MDLFTSLYCGHVQVLALYCTVRRTSTYGTYQYGTSTTAARERVEVPSHPIPRRSYPVPNAGQASSCESSYLLRPSFPRTLPDRFREQPTRRPQYDTIAAALEPTGKSAANRPTPLAGSRKRHARPNQHTPRARPTQASGFCPAPASSHRRRRYPSVPDGREGFAARNASSIDDVASTPNQAFHDGRTRLHGKRPIHPYILQLDCQGPWAEPRTPAIVTHNLRQHRSSCNASSRRAGADSTRLVDALPADAAALPKQGSNIYWPRSQRFADSAALGGPLPRRLGLVASPPSPPARPLLRRKPCLGALRRTTTSDFHTPRHLHKIRRSTMIHRESSLDNMGRGAYDTTGVAKPPPRPRPR</sequence>
<dbReference type="AlphaFoldDB" id="A0A151GF05"/>
<dbReference type="InParanoid" id="A0A151GF05"/>
<evidence type="ECO:0000256" key="1">
    <source>
        <dbReference type="SAM" id="MobiDB-lite"/>
    </source>
</evidence>
<feature type="region of interest" description="Disordered" evidence="1">
    <location>
        <begin position="100"/>
        <end position="163"/>
    </location>
</feature>
<feature type="region of interest" description="Disordered" evidence="1">
    <location>
        <begin position="337"/>
        <end position="358"/>
    </location>
</feature>
<accession>A0A151GF05</accession>
<dbReference type="Proteomes" id="UP000076580">
    <property type="component" value="Chromosome 03"/>
</dbReference>
<dbReference type="GeneID" id="63720281"/>
<keyword evidence="3" id="KW-1185">Reference proteome</keyword>
<proteinExistence type="predicted"/>
<evidence type="ECO:0000313" key="3">
    <source>
        <dbReference type="Proteomes" id="UP000076580"/>
    </source>
</evidence>
<name>A0A151GF05_DRECN</name>